<evidence type="ECO:0000313" key="3">
    <source>
        <dbReference type="Proteomes" id="UP000595618"/>
    </source>
</evidence>
<dbReference type="Proteomes" id="UP000595618">
    <property type="component" value="Chromosome"/>
</dbReference>
<feature type="transmembrane region" description="Helical" evidence="1">
    <location>
        <begin position="93"/>
        <end position="121"/>
    </location>
</feature>
<dbReference type="AlphaFoldDB" id="A0A7T5US12"/>
<feature type="transmembrane region" description="Helical" evidence="1">
    <location>
        <begin position="65"/>
        <end position="81"/>
    </location>
</feature>
<feature type="transmembrane region" description="Helical" evidence="1">
    <location>
        <begin position="12"/>
        <end position="29"/>
    </location>
</feature>
<evidence type="ECO:0000313" key="2">
    <source>
        <dbReference type="EMBL" id="QQG45183.1"/>
    </source>
</evidence>
<dbReference type="EMBL" id="CP066690">
    <property type="protein sequence ID" value="QQG45183.1"/>
    <property type="molecule type" value="Genomic_DNA"/>
</dbReference>
<reference evidence="2 3" key="1">
    <citation type="submission" date="2020-07" db="EMBL/GenBank/DDBJ databases">
        <title>Huge and variable diversity of episymbiotic CPR bacteria and DPANN archaea in groundwater ecosystems.</title>
        <authorList>
            <person name="He C.Y."/>
            <person name="Keren R."/>
            <person name="Whittaker M."/>
            <person name="Farag I.F."/>
            <person name="Doudna J."/>
            <person name="Cate J.H.D."/>
            <person name="Banfield J.F."/>
        </authorList>
    </citation>
    <scope>NUCLEOTIDE SEQUENCE [LARGE SCALE GENOMIC DNA]</scope>
    <source>
        <strain evidence="2">NC_groundwater_541_Ag_S-0.1um_46_50</strain>
    </source>
</reference>
<accession>A0A7T5US12</accession>
<sequence>MNILQKIHPVWALRLGLGLMYLYSGSGLFYNPSDWYGFAPQWFTALVTPFVSIDTYLRMQGVGEFILGLLFLAWFSGKWGVRVASAIATVELAAILIFVGVDLITFRDIGLLGAALALLIISLKSPPGEQFVAEHKKVSSITQNHPD</sequence>
<name>A0A7T5US12_9BACT</name>
<keyword evidence="1" id="KW-0812">Transmembrane</keyword>
<proteinExistence type="predicted"/>
<evidence type="ECO:0008006" key="4">
    <source>
        <dbReference type="Google" id="ProtNLM"/>
    </source>
</evidence>
<protein>
    <recommendedName>
        <fullName evidence="4">DoxX family protein</fullName>
    </recommendedName>
</protein>
<organism evidence="2 3">
    <name type="scientific">Candidatus Sungiibacteriota bacterium</name>
    <dbReference type="NCBI Taxonomy" id="2750080"/>
    <lineage>
        <taxon>Bacteria</taxon>
        <taxon>Candidatus Sungiibacteriota</taxon>
    </lineage>
</organism>
<keyword evidence="1" id="KW-1133">Transmembrane helix</keyword>
<evidence type="ECO:0000256" key="1">
    <source>
        <dbReference type="SAM" id="Phobius"/>
    </source>
</evidence>
<keyword evidence="1" id="KW-0472">Membrane</keyword>
<gene>
    <name evidence="2" type="ORF">HYW89_04265</name>
</gene>